<evidence type="ECO:0000313" key="2">
    <source>
        <dbReference type="EMBL" id="CAD8879630.1"/>
    </source>
</evidence>
<organism evidence="2">
    <name type="scientific">Corethron hystrix</name>
    <dbReference type="NCBI Taxonomy" id="216773"/>
    <lineage>
        <taxon>Eukaryota</taxon>
        <taxon>Sar</taxon>
        <taxon>Stramenopiles</taxon>
        <taxon>Ochrophyta</taxon>
        <taxon>Bacillariophyta</taxon>
        <taxon>Coscinodiscophyceae</taxon>
        <taxon>Corethrophycidae</taxon>
        <taxon>Corethrales</taxon>
        <taxon>Corethraceae</taxon>
        <taxon>Corethron</taxon>
    </lineage>
</organism>
<name>A0A7S1B9K8_9STRA</name>
<sequence>MKNKDDQDPPFPSAPPLAVPVPISSWDTGITAAGGSGSGDTKEACAMYWKNPAPEMVGRAKKKQIVGGLLFIEASEPKGKFIVPKSYNAISVLNEFKIDLSYADFVHPITTIHSVGTLGELKIIVPRGVLIETSGLGVLGEFKGTDQNISATSEGPLIRVQGVSVLASVNVKVNKDVPPVRIIA</sequence>
<accession>A0A7S1B9K8</accession>
<gene>
    <name evidence="2" type="ORF">CHYS00102_LOCUS6814</name>
</gene>
<dbReference type="AlphaFoldDB" id="A0A7S1B9K8"/>
<dbReference type="PANTHER" id="PTHR40763:SF4">
    <property type="entry name" value="DUF1707 DOMAIN-CONTAINING PROTEIN"/>
    <property type="match status" value="1"/>
</dbReference>
<protein>
    <recommendedName>
        <fullName evidence="3">Cell wall-active antibiotics response LiaF-like C-terminal domain-containing protein</fullName>
    </recommendedName>
</protein>
<feature type="compositionally biased region" description="Pro residues" evidence="1">
    <location>
        <begin position="9"/>
        <end position="19"/>
    </location>
</feature>
<evidence type="ECO:0000256" key="1">
    <source>
        <dbReference type="SAM" id="MobiDB-lite"/>
    </source>
</evidence>
<evidence type="ECO:0008006" key="3">
    <source>
        <dbReference type="Google" id="ProtNLM"/>
    </source>
</evidence>
<proteinExistence type="predicted"/>
<dbReference type="EMBL" id="HBFR01009391">
    <property type="protein sequence ID" value="CAD8879630.1"/>
    <property type="molecule type" value="Transcribed_RNA"/>
</dbReference>
<reference evidence="2" key="1">
    <citation type="submission" date="2021-01" db="EMBL/GenBank/DDBJ databases">
        <authorList>
            <person name="Corre E."/>
            <person name="Pelletier E."/>
            <person name="Niang G."/>
            <person name="Scheremetjew M."/>
            <person name="Finn R."/>
            <person name="Kale V."/>
            <person name="Holt S."/>
            <person name="Cochrane G."/>
            <person name="Meng A."/>
            <person name="Brown T."/>
            <person name="Cohen L."/>
        </authorList>
    </citation>
    <scope>NUCLEOTIDE SEQUENCE</scope>
    <source>
        <strain evidence="2">308</strain>
    </source>
</reference>
<feature type="region of interest" description="Disordered" evidence="1">
    <location>
        <begin position="1"/>
        <end position="21"/>
    </location>
</feature>
<dbReference type="PANTHER" id="PTHR40763">
    <property type="entry name" value="MEMBRANE PROTEIN-RELATED"/>
    <property type="match status" value="1"/>
</dbReference>